<keyword evidence="3" id="KW-1185">Reference proteome</keyword>
<proteinExistence type="predicted"/>
<keyword evidence="1" id="KW-0812">Transmembrane</keyword>
<evidence type="ECO:0000256" key="1">
    <source>
        <dbReference type="SAM" id="Phobius"/>
    </source>
</evidence>
<name>A0A5D2PNQ4_GOSTO</name>
<dbReference type="Proteomes" id="UP000322667">
    <property type="component" value="Chromosome A07"/>
</dbReference>
<evidence type="ECO:0000313" key="2">
    <source>
        <dbReference type="EMBL" id="TYI17709.1"/>
    </source>
</evidence>
<reference evidence="2 3" key="1">
    <citation type="submission" date="2019-07" db="EMBL/GenBank/DDBJ databases">
        <title>WGS assembly of Gossypium tomentosum.</title>
        <authorList>
            <person name="Chen Z.J."/>
            <person name="Sreedasyam A."/>
            <person name="Ando A."/>
            <person name="Song Q."/>
            <person name="De L."/>
            <person name="Hulse-Kemp A."/>
            <person name="Ding M."/>
            <person name="Ye W."/>
            <person name="Kirkbride R."/>
            <person name="Jenkins J."/>
            <person name="Plott C."/>
            <person name="Lovell J."/>
            <person name="Lin Y.-M."/>
            <person name="Vaughn R."/>
            <person name="Liu B."/>
            <person name="Li W."/>
            <person name="Simpson S."/>
            <person name="Scheffler B."/>
            <person name="Saski C."/>
            <person name="Grover C."/>
            <person name="Hu G."/>
            <person name="Conover J."/>
            <person name="Carlson J."/>
            <person name="Shu S."/>
            <person name="Boston L."/>
            <person name="Williams M."/>
            <person name="Peterson D."/>
            <person name="Mcgee K."/>
            <person name="Jones D."/>
            <person name="Wendel J."/>
            <person name="Stelly D."/>
            <person name="Grimwood J."/>
            <person name="Schmutz J."/>
        </authorList>
    </citation>
    <scope>NUCLEOTIDE SEQUENCE [LARGE SCALE GENOMIC DNA]</scope>
    <source>
        <strain evidence="2">7179.01</strain>
    </source>
</reference>
<sequence>MLHQKVLPYSSSFSSYYSVFLGHGKAFPHHKYLRSGYQAISTEKSCTPWKLKKAVGKHDGNSGLGFSNKRRKKNALFLFICKQTMVRKHYYYYETFPRRKVLLILNYMVGSLYFYYYYYYLVSKRKCLRIYY</sequence>
<keyword evidence="1" id="KW-0472">Membrane</keyword>
<feature type="transmembrane region" description="Helical" evidence="1">
    <location>
        <begin position="101"/>
        <end position="120"/>
    </location>
</feature>
<evidence type="ECO:0000313" key="3">
    <source>
        <dbReference type="Proteomes" id="UP000322667"/>
    </source>
</evidence>
<accession>A0A5D2PNQ4</accession>
<gene>
    <name evidence="2" type="ORF">ES332_A07G045000v1</name>
</gene>
<protein>
    <submittedName>
        <fullName evidence="2">Uncharacterized protein</fullName>
    </submittedName>
</protein>
<dbReference type="EMBL" id="CM017616">
    <property type="protein sequence ID" value="TYI17709.1"/>
    <property type="molecule type" value="Genomic_DNA"/>
</dbReference>
<keyword evidence="1" id="KW-1133">Transmembrane helix</keyword>
<organism evidence="2 3">
    <name type="scientific">Gossypium tomentosum</name>
    <name type="common">Hawaiian cotton</name>
    <name type="synonym">Gossypium sandvicense</name>
    <dbReference type="NCBI Taxonomy" id="34277"/>
    <lineage>
        <taxon>Eukaryota</taxon>
        <taxon>Viridiplantae</taxon>
        <taxon>Streptophyta</taxon>
        <taxon>Embryophyta</taxon>
        <taxon>Tracheophyta</taxon>
        <taxon>Spermatophyta</taxon>
        <taxon>Magnoliopsida</taxon>
        <taxon>eudicotyledons</taxon>
        <taxon>Gunneridae</taxon>
        <taxon>Pentapetalae</taxon>
        <taxon>rosids</taxon>
        <taxon>malvids</taxon>
        <taxon>Malvales</taxon>
        <taxon>Malvaceae</taxon>
        <taxon>Malvoideae</taxon>
        <taxon>Gossypium</taxon>
    </lineage>
</organism>
<dbReference type="AlphaFoldDB" id="A0A5D2PNQ4"/>